<dbReference type="InterPro" id="IPR010285">
    <property type="entry name" value="DNA_helicase_pif1-like_DEAD"/>
</dbReference>
<sequence length="622" mass="69435">MSLAGFFRRTYRALLSGPQSKQHVFAQDLLDANETHIKPSLGPASCVQPVRSSAYKTPHAAKNFPSPSPDIALNDEQQHVVNLILAGRNVFYTGAAGTGKSAVLHAAAKTLRSIGKYVIVTAPTGKAAFNVNGMTTWAFAGWTPEAYSYPLQTLCKQAMSAKPKHRMDNVDVLIIDEVSMVENHHLARLSAVMAHHRAKKIKDILGKDSGESVAHKIRCMPFGGCQVIVVGDFFQLPPVLPFQNCIMCGERLKEISQNTGSGVSCPHNHGKWSSTQKWAFKSRAWKSSNFTNIELKTVFRQKEDTLFLGILNRFRLGTFTKADVDILVDPNRDANRPGALKQATRLFPTKAEVSYFNNLKLQELLKEMKPTIRSYSFDKFRCHFETYPHLKPLKKRLADGTLHALKDHRYEPNLHLTVGMPVILLANLDISSGLFNGAHGTIVDFCKPTEHQLSRHYSRSLEGNQVSEFIEEVDGENLMAPVVRFGSGEPQIILPDCLPVPLVHELEAKKYRIRNLRYPSELGGRLRVLEEHGPPTLYRTQFPLTPGWAMSIHKSQGMTLDQVAIDLTRSFAEGQVYVALSRATRLSGLRVEGNPEGLYTLQDGSPEVRDFYRQTFGSDYGK</sequence>
<keyword evidence="5" id="KW-0233">DNA recombination</keyword>
<proteinExistence type="inferred from homology"/>
<reference evidence="9 10" key="1">
    <citation type="submission" date="2020-05" db="EMBL/GenBank/DDBJ databases">
        <title>Ceratocystis lukuohia genome.</title>
        <authorList>
            <person name="Harrington T.C."/>
            <person name="Kim K."/>
            <person name="Mayers C.G."/>
        </authorList>
    </citation>
    <scope>NUCLEOTIDE SEQUENCE [LARGE SCALE GENOMIC DNA]</scope>
    <source>
        <strain evidence="9 10">C4212</strain>
    </source>
</reference>
<protein>
    <recommendedName>
        <fullName evidence="5">ATP-dependent DNA helicase</fullName>
        <ecNumber evidence="5">5.6.2.3</ecNumber>
    </recommendedName>
</protein>
<evidence type="ECO:0000259" key="8">
    <source>
        <dbReference type="Pfam" id="PF21530"/>
    </source>
</evidence>
<comment type="caution">
    <text evidence="9">The sequence shown here is derived from an EMBL/GenBank/DDBJ whole genome shotgun (WGS) entry which is preliminary data.</text>
</comment>
<dbReference type="Pfam" id="PF21530">
    <property type="entry name" value="Pif1_2B_dom"/>
    <property type="match status" value="1"/>
</dbReference>
<dbReference type="CDD" id="cd18809">
    <property type="entry name" value="SF1_C_RecD"/>
    <property type="match status" value="1"/>
</dbReference>
<keyword evidence="10" id="KW-1185">Reference proteome</keyword>
<evidence type="ECO:0000313" key="10">
    <source>
        <dbReference type="Proteomes" id="UP001610728"/>
    </source>
</evidence>
<evidence type="ECO:0000256" key="3">
    <source>
        <dbReference type="ARBA" id="ARBA00022806"/>
    </source>
</evidence>
<comment type="similarity">
    <text evidence="5">Belongs to the helicase family.</text>
</comment>
<feature type="domain" description="DNA helicase Pif1-like 2B" evidence="8">
    <location>
        <begin position="413"/>
        <end position="445"/>
    </location>
</feature>
<dbReference type="EMBL" id="JABSNW010000001">
    <property type="protein sequence ID" value="KAL2891360.1"/>
    <property type="molecule type" value="Genomic_DNA"/>
</dbReference>
<comment type="catalytic activity">
    <reaction evidence="5">
        <text>ATP + H2O = ADP + phosphate + H(+)</text>
        <dbReference type="Rhea" id="RHEA:13065"/>
        <dbReference type="ChEBI" id="CHEBI:15377"/>
        <dbReference type="ChEBI" id="CHEBI:15378"/>
        <dbReference type="ChEBI" id="CHEBI:30616"/>
        <dbReference type="ChEBI" id="CHEBI:43474"/>
        <dbReference type="ChEBI" id="CHEBI:456216"/>
        <dbReference type="EC" id="5.6.2.3"/>
    </reaction>
</comment>
<dbReference type="InterPro" id="IPR049163">
    <property type="entry name" value="Pif1-like_2B_dom"/>
</dbReference>
<dbReference type="InterPro" id="IPR051055">
    <property type="entry name" value="PIF1_helicase"/>
</dbReference>
<dbReference type="GO" id="GO:0004386">
    <property type="term" value="F:helicase activity"/>
    <property type="evidence" value="ECO:0007669"/>
    <property type="project" value="UniProtKB-KW"/>
</dbReference>
<evidence type="ECO:0000256" key="2">
    <source>
        <dbReference type="ARBA" id="ARBA00022801"/>
    </source>
</evidence>
<evidence type="ECO:0000256" key="4">
    <source>
        <dbReference type="ARBA" id="ARBA00022840"/>
    </source>
</evidence>
<dbReference type="SUPFAM" id="SSF52540">
    <property type="entry name" value="P-loop containing nucleoside triphosphate hydrolases"/>
    <property type="match status" value="2"/>
</dbReference>
<dbReference type="EC" id="5.6.2.3" evidence="5"/>
<gene>
    <name evidence="9" type="ORF">HOO65_010718</name>
</gene>
<keyword evidence="3 5" id="KW-0347">Helicase</keyword>
<keyword evidence="4 5" id="KW-0067">ATP-binding</keyword>
<dbReference type="Pfam" id="PF05970">
    <property type="entry name" value="PIF1"/>
    <property type="match status" value="1"/>
</dbReference>
<dbReference type="InterPro" id="IPR003840">
    <property type="entry name" value="DNA_helicase_dom"/>
</dbReference>
<accession>A0ABR4MSX7</accession>
<dbReference type="Gene3D" id="3.40.50.300">
    <property type="entry name" value="P-loop containing nucleotide triphosphate hydrolases"/>
    <property type="match status" value="2"/>
</dbReference>
<dbReference type="InterPro" id="IPR027417">
    <property type="entry name" value="P-loop_NTPase"/>
</dbReference>
<feature type="domain" description="DNA replication helicase" evidence="6">
    <location>
        <begin position="548"/>
        <end position="595"/>
    </location>
</feature>
<name>A0ABR4MSX7_9PEZI</name>
<keyword evidence="2 5" id="KW-0378">Hydrolase</keyword>
<dbReference type="Proteomes" id="UP001610728">
    <property type="component" value="Unassembled WGS sequence"/>
</dbReference>
<dbReference type="GeneID" id="98114964"/>
<evidence type="ECO:0000259" key="7">
    <source>
        <dbReference type="Pfam" id="PF05970"/>
    </source>
</evidence>
<dbReference type="Pfam" id="PF02689">
    <property type="entry name" value="Herpes_Helicase"/>
    <property type="match status" value="1"/>
</dbReference>
<dbReference type="PANTHER" id="PTHR47642:SF7">
    <property type="entry name" value="ATP-DEPENDENT DNA HELICASE PIF1"/>
    <property type="match status" value="1"/>
</dbReference>
<keyword evidence="5" id="KW-0227">DNA damage</keyword>
<dbReference type="PANTHER" id="PTHR47642">
    <property type="entry name" value="ATP-DEPENDENT DNA HELICASE"/>
    <property type="match status" value="1"/>
</dbReference>
<keyword evidence="1 5" id="KW-0547">Nucleotide-binding</keyword>
<evidence type="ECO:0000256" key="5">
    <source>
        <dbReference type="RuleBase" id="RU363044"/>
    </source>
</evidence>
<organism evidence="9 10">
    <name type="scientific">Ceratocystis lukuohia</name>
    <dbReference type="NCBI Taxonomy" id="2019550"/>
    <lineage>
        <taxon>Eukaryota</taxon>
        <taxon>Fungi</taxon>
        <taxon>Dikarya</taxon>
        <taxon>Ascomycota</taxon>
        <taxon>Pezizomycotina</taxon>
        <taxon>Sordariomycetes</taxon>
        <taxon>Hypocreomycetidae</taxon>
        <taxon>Microascales</taxon>
        <taxon>Ceratocystidaceae</taxon>
        <taxon>Ceratocystis</taxon>
    </lineage>
</organism>
<evidence type="ECO:0000256" key="1">
    <source>
        <dbReference type="ARBA" id="ARBA00022741"/>
    </source>
</evidence>
<feature type="domain" description="DNA helicase Pif1-like DEAD-box helicase" evidence="7">
    <location>
        <begin position="73"/>
        <end position="241"/>
    </location>
</feature>
<evidence type="ECO:0000313" key="9">
    <source>
        <dbReference type="EMBL" id="KAL2891360.1"/>
    </source>
</evidence>
<keyword evidence="5" id="KW-0234">DNA repair</keyword>
<evidence type="ECO:0000259" key="6">
    <source>
        <dbReference type="Pfam" id="PF02689"/>
    </source>
</evidence>
<comment type="cofactor">
    <cofactor evidence="5">
        <name>Mg(2+)</name>
        <dbReference type="ChEBI" id="CHEBI:18420"/>
    </cofactor>
</comment>
<dbReference type="RefSeq" id="XP_070862540.1">
    <property type="nucleotide sequence ID" value="XM_070999783.1"/>
</dbReference>